<dbReference type="SUPFAM" id="SSF103473">
    <property type="entry name" value="MFS general substrate transporter"/>
    <property type="match status" value="1"/>
</dbReference>
<dbReference type="Pfam" id="PF07690">
    <property type="entry name" value="MFS_1"/>
    <property type="match status" value="1"/>
</dbReference>
<evidence type="ECO:0000256" key="5">
    <source>
        <dbReference type="SAM" id="MobiDB-lite"/>
    </source>
</evidence>
<feature type="region of interest" description="Disordered" evidence="5">
    <location>
        <begin position="251"/>
        <end position="275"/>
    </location>
</feature>
<evidence type="ECO:0000256" key="6">
    <source>
        <dbReference type="SAM" id="Phobius"/>
    </source>
</evidence>
<feature type="transmembrane region" description="Helical" evidence="6">
    <location>
        <begin position="155"/>
        <end position="178"/>
    </location>
</feature>
<keyword evidence="3 6" id="KW-1133">Transmembrane helix</keyword>
<evidence type="ECO:0000256" key="3">
    <source>
        <dbReference type="ARBA" id="ARBA00022989"/>
    </source>
</evidence>
<evidence type="ECO:0000313" key="8">
    <source>
        <dbReference type="EMBL" id="KEZ43962.1"/>
    </source>
</evidence>
<feature type="transmembrane region" description="Helical" evidence="6">
    <location>
        <begin position="305"/>
        <end position="327"/>
    </location>
</feature>
<evidence type="ECO:0000256" key="1">
    <source>
        <dbReference type="ARBA" id="ARBA00004141"/>
    </source>
</evidence>
<dbReference type="Gene3D" id="1.20.1250.20">
    <property type="entry name" value="MFS general substrate transporter like domains"/>
    <property type="match status" value="1"/>
</dbReference>
<feature type="transmembrane region" description="Helical" evidence="6">
    <location>
        <begin position="96"/>
        <end position="114"/>
    </location>
</feature>
<feature type="transmembrane region" description="Helical" evidence="6">
    <location>
        <begin position="185"/>
        <end position="208"/>
    </location>
</feature>
<dbReference type="Proteomes" id="UP000028545">
    <property type="component" value="Unassembled WGS sequence"/>
</dbReference>
<feature type="transmembrane region" description="Helical" evidence="6">
    <location>
        <begin position="347"/>
        <end position="371"/>
    </location>
</feature>
<keyword evidence="9" id="KW-1185">Reference proteome</keyword>
<dbReference type="RefSeq" id="XP_016643761.1">
    <property type="nucleotide sequence ID" value="XM_016786785.1"/>
</dbReference>
<dbReference type="PANTHER" id="PTHR23502">
    <property type="entry name" value="MAJOR FACILITATOR SUPERFAMILY"/>
    <property type="match status" value="1"/>
</dbReference>
<keyword evidence="2 6" id="KW-0812">Transmembrane</keyword>
<feature type="transmembrane region" description="Helical" evidence="6">
    <location>
        <begin position="417"/>
        <end position="443"/>
    </location>
</feature>
<dbReference type="OMA" id="LHWICPT"/>
<dbReference type="PANTHER" id="PTHR23502:SF34">
    <property type="entry name" value="PROTEIN HOL1"/>
    <property type="match status" value="1"/>
</dbReference>
<feature type="transmembrane region" description="Helical" evidence="6">
    <location>
        <begin position="392"/>
        <end position="411"/>
    </location>
</feature>
<dbReference type="InterPro" id="IPR011701">
    <property type="entry name" value="MFS"/>
</dbReference>
<dbReference type="HOGENOM" id="CLU_008455_13_6_1"/>
<evidence type="ECO:0000256" key="2">
    <source>
        <dbReference type="ARBA" id="ARBA00022692"/>
    </source>
</evidence>
<feature type="transmembrane region" description="Helical" evidence="6">
    <location>
        <begin position="455"/>
        <end position="474"/>
    </location>
</feature>
<dbReference type="GO" id="GO:0005886">
    <property type="term" value="C:plasma membrane"/>
    <property type="evidence" value="ECO:0007669"/>
    <property type="project" value="TreeGrafter"/>
</dbReference>
<proteinExistence type="predicted"/>
<gene>
    <name evidence="8" type="ORF">SAPIO_CDS4167</name>
</gene>
<evidence type="ECO:0000259" key="7">
    <source>
        <dbReference type="PROSITE" id="PS50850"/>
    </source>
</evidence>
<feature type="transmembrane region" description="Helical" evidence="6">
    <location>
        <begin position="486"/>
        <end position="507"/>
    </location>
</feature>
<dbReference type="InterPro" id="IPR020846">
    <property type="entry name" value="MFS_dom"/>
</dbReference>
<protein>
    <recommendedName>
        <fullName evidence="7">Major facilitator superfamily (MFS) profile domain-containing protein</fullName>
    </recommendedName>
</protein>
<dbReference type="InterPro" id="IPR036259">
    <property type="entry name" value="MFS_trans_sf"/>
</dbReference>
<comment type="subcellular location">
    <subcellularLocation>
        <location evidence="1">Membrane</location>
        <topology evidence="1">Multi-pass membrane protein</topology>
    </subcellularLocation>
</comment>
<dbReference type="KEGG" id="sapo:SAPIO_CDS4167"/>
<organism evidence="8 9">
    <name type="scientific">Pseudallescheria apiosperma</name>
    <name type="common">Scedosporium apiospermum</name>
    <dbReference type="NCBI Taxonomy" id="563466"/>
    <lineage>
        <taxon>Eukaryota</taxon>
        <taxon>Fungi</taxon>
        <taxon>Dikarya</taxon>
        <taxon>Ascomycota</taxon>
        <taxon>Pezizomycotina</taxon>
        <taxon>Sordariomycetes</taxon>
        <taxon>Hypocreomycetidae</taxon>
        <taxon>Microascales</taxon>
        <taxon>Microascaceae</taxon>
        <taxon>Scedosporium</taxon>
    </lineage>
</organism>
<evidence type="ECO:0000313" key="9">
    <source>
        <dbReference type="Proteomes" id="UP000028545"/>
    </source>
</evidence>
<dbReference type="GO" id="GO:0022857">
    <property type="term" value="F:transmembrane transporter activity"/>
    <property type="evidence" value="ECO:0007669"/>
    <property type="project" value="InterPro"/>
</dbReference>
<feature type="transmembrane region" description="Helical" evidence="6">
    <location>
        <begin position="52"/>
        <end position="76"/>
    </location>
</feature>
<dbReference type="PROSITE" id="PS50850">
    <property type="entry name" value="MFS"/>
    <property type="match status" value="1"/>
</dbReference>
<dbReference type="AlphaFoldDB" id="A0A084G9F0"/>
<accession>A0A084G9F0</accession>
<dbReference type="EMBL" id="JOWA01000090">
    <property type="protein sequence ID" value="KEZ43962.1"/>
    <property type="molecule type" value="Genomic_DNA"/>
</dbReference>
<dbReference type="VEuPathDB" id="FungiDB:SAPIO_CDS4167"/>
<comment type="caution">
    <text evidence="8">The sequence shown here is derived from an EMBL/GenBank/DDBJ whole genome shotgun (WGS) entry which is preliminary data.</text>
</comment>
<reference evidence="8 9" key="1">
    <citation type="journal article" date="2014" name="Genome Announc.">
        <title>Draft genome sequence of the pathogenic fungus Scedosporium apiospermum.</title>
        <authorList>
            <person name="Vandeputte P."/>
            <person name="Ghamrawi S."/>
            <person name="Rechenmann M."/>
            <person name="Iltis A."/>
            <person name="Giraud S."/>
            <person name="Fleury M."/>
            <person name="Thornton C."/>
            <person name="Delhaes L."/>
            <person name="Meyer W."/>
            <person name="Papon N."/>
            <person name="Bouchara J.P."/>
        </authorList>
    </citation>
    <scope>NUCLEOTIDE SEQUENCE [LARGE SCALE GENOMIC DNA]</scope>
    <source>
        <strain evidence="8 9">IHEM 14462</strain>
    </source>
</reference>
<feature type="transmembrane region" description="Helical" evidence="6">
    <location>
        <begin position="126"/>
        <end position="143"/>
    </location>
</feature>
<dbReference type="GeneID" id="27723239"/>
<sequence length="534" mass="59175">MEKGAQQPVVEKRVQTLGTVRLRHHETNEIIRIPVPSNDPNDPLNWSQSYKYVMVVVICLAMMMSNFLAAGPTIAIVQTAIDFFPELPVPKAVGRVAYFFTTTALLQGTSNFFWVPLTNKFGRRPVYITSYAIYFAVCVWLIFETRYGAFLAGRILLGIGSGAAETIAPLSIADVFFLHERGFVMALYTSFLSIGVAAGMIVDGFIVLNHDWRVIYQVAAALIGFVLLLAIFAFPETAYIRPIEGIEDSETATSDTASKKSAPPRHLELSSAATPPPKETYFQSLKIYHRVWTEESLVKMFVRPLGLIILPPVLWAALVESVTIGFVVAVSSNVAPAYQQAYGFEPWKVGLCFIAAIIGSLMGIPAGGWLADVVADIFTRRNGGVRVPEMRLPTMMLCLISTPLSLVLYGVGIEKQLHWICPTIGLGLLNFSIAQGTNVCLVYVIDAYRPVAGEITLTVMGFKSMFGFLLSFYTNPWVEKSGYMDAFGAMAGISVAVLILWIPLYIWGKDIRHASWRWPILSYIHWEEDREVGE</sequence>
<keyword evidence="4 6" id="KW-0472">Membrane</keyword>
<name>A0A084G9F0_PSEDA</name>
<feature type="transmembrane region" description="Helical" evidence="6">
    <location>
        <begin position="214"/>
        <end position="234"/>
    </location>
</feature>
<evidence type="ECO:0000256" key="4">
    <source>
        <dbReference type="ARBA" id="ARBA00023136"/>
    </source>
</evidence>
<dbReference type="OrthoDB" id="2585655at2759"/>
<feature type="domain" description="Major facilitator superfamily (MFS) profile" evidence="7">
    <location>
        <begin position="58"/>
        <end position="509"/>
    </location>
</feature>